<gene>
    <name evidence="1" type="ORF">HannXRQ_Chr05g0135021</name>
</gene>
<evidence type="ECO:0000313" key="1">
    <source>
        <dbReference type="EMBL" id="OTG24287.1"/>
    </source>
</evidence>
<evidence type="ECO:0000313" key="2">
    <source>
        <dbReference type="Proteomes" id="UP000215914"/>
    </source>
</evidence>
<dbReference type="Proteomes" id="UP000215914">
    <property type="component" value="Chromosome 5"/>
</dbReference>
<protein>
    <submittedName>
        <fullName evidence="1">Uncharacterized protein</fullName>
    </submittedName>
</protein>
<name>A0A251ULL9_HELAN</name>
<dbReference type="InParanoid" id="A0A251ULL9"/>
<organism evidence="1 2">
    <name type="scientific">Helianthus annuus</name>
    <name type="common">Common sunflower</name>
    <dbReference type="NCBI Taxonomy" id="4232"/>
    <lineage>
        <taxon>Eukaryota</taxon>
        <taxon>Viridiplantae</taxon>
        <taxon>Streptophyta</taxon>
        <taxon>Embryophyta</taxon>
        <taxon>Tracheophyta</taxon>
        <taxon>Spermatophyta</taxon>
        <taxon>Magnoliopsida</taxon>
        <taxon>eudicotyledons</taxon>
        <taxon>Gunneridae</taxon>
        <taxon>Pentapetalae</taxon>
        <taxon>asterids</taxon>
        <taxon>campanulids</taxon>
        <taxon>Asterales</taxon>
        <taxon>Asteraceae</taxon>
        <taxon>Asteroideae</taxon>
        <taxon>Heliantheae alliance</taxon>
        <taxon>Heliantheae</taxon>
        <taxon>Helianthus</taxon>
    </lineage>
</organism>
<dbReference type="EMBL" id="CM007894">
    <property type="protein sequence ID" value="OTG24287.1"/>
    <property type="molecule type" value="Genomic_DNA"/>
</dbReference>
<accession>A0A251ULL9</accession>
<sequence length="143" mass="17828">MPIHHHLVTIITMSSERRTCTFRASKTREATYQVRSMRFIRLYEIMDRHHEEQAIEDRVREKRIVRNSWLNNFIFDRSSERRTCTFRASKTREATYQVRSMRFIRLYEIMDRHHEEQAIEDRVREKRIVRNSWSNNFIFVHYF</sequence>
<dbReference type="AlphaFoldDB" id="A0A251ULL9"/>
<keyword evidence="2" id="KW-1185">Reference proteome</keyword>
<reference evidence="2" key="1">
    <citation type="journal article" date="2017" name="Nature">
        <title>The sunflower genome provides insights into oil metabolism, flowering and Asterid evolution.</title>
        <authorList>
            <person name="Badouin H."/>
            <person name="Gouzy J."/>
            <person name="Grassa C.J."/>
            <person name="Murat F."/>
            <person name="Staton S.E."/>
            <person name="Cottret L."/>
            <person name="Lelandais-Briere C."/>
            <person name="Owens G.L."/>
            <person name="Carrere S."/>
            <person name="Mayjonade B."/>
            <person name="Legrand L."/>
            <person name="Gill N."/>
            <person name="Kane N.C."/>
            <person name="Bowers J.E."/>
            <person name="Hubner S."/>
            <person name="Bellec A."/>
            <person name="Berard A."/>
            <person name="Berges H."/>
            <person name="Blanchet N."/>
            <person name="Boniface M.C."/>
            <person name="Brunel D."/>
            <person name="Catrice O."/>
            <person name="Chaidir N."/>
            <person name="Claudel C."/>
            <person name="Donnadieu C."/>
            <person name="Faraut T."/>
            <person name="Fievet G."/>
            <person name="Helmstetter N."/>
            <person name="King M."/>
            <person name="Knapp S.J."/>
            <person name="Lai Z."/>
            <person name="Le Paslier M.C."/>
            <person name="Lippi Y."/>
            <person name="Lorenzon L."/>
            <person name="Mandel J.R."/>
            <person name="Marage G."/>
            <person name="Marchand G."/>
            <person name="Marquand E."/>
            <person name="Bret-Mestries E."/>
            <person name="Morien E."/>
            <person name="Nambeesan S."/>
            <person name="Nguyen T."/>
            <person name="Pegot-Espagnet P."/>
            <person name="Pouilly N."/>
            <person name="Raftis F."/>
            <person name="Sallet E."/>
            <person name="Schiex T."/>
            <person name="Thomas J."/>
            <person name="Vandecasteele C."/>
            <person name="Vares D."/>
            <person name="Vear F."/>
            <person name="Vautrin S."/>
            <person name="Crespi M."/>
            <person name="Mangin B."/>
            <person name="Burke J.M."/>
            <person name="Salse J."/>
            <person name="Munos S."/>
            <person name="Vincourt P."/>
            <person name="Rieseberg L.H."/>
            <person name="Langlade N.B."/>
        </authorList>
    </citation>
    <scope>NUCLEOTIDE SEQUENCE [LARGE SCALE GENOMIC DNA]</scope>
    <source>
        <strain evidence="2">cv. SF193</strain>
    </source>
</reference>
<proteinExistence type="predicted"/>